<evidence type="ECO:0000256" key="5">
    <source>
        <dbReference type="ARBA" id="ARBA00023136"/>
    </source>
</evidence>
<protein>
    <submittedName>
        <fullName evidence="7">Cobalt transport protein</fullName>
    </submittedName>
</protein>
<dbReference type="Pfam" id="PF02361">
    <property type="entry name" value="CbiQ"/>
    <property type="match status" value="1"/>
</dbReference>
<dbReference type="RefSeq" id="WP_180500158.1">
    <property type="nucleotide sequence ID" value="NZ_CAIJCS010000019.1"/>
</dbReference>
<organism evidence="7 8">
    <name type="scientific">Aedoeadaptatus nemausensis</name>
    <dbReference type="NCBI Taxonomy" id="2582829"/>
    <lineage>
        <taxon>Bacteria</taxon>
        <taxon>Bacillati</taxon>
        <taxon>Bacillota</taxon>
        <taxon>Tissierellia</taxon>
        <taxon>Tissierellales</taxon>
        <taxon>Peptoniphilaceae</taxon>
        <taxon>Aedoeadaptatus</taxon>
    </lineage>
</organism>
<gene>
    <name evidence="7" type="ORF">PEPNEM18_01155</name>
</gene>
<dbReference type="InterPro" id="IPR003339">
    <property type="entry name" value="ABC/ECF_trnsptr_transmembrane"/>
</dbReference>
<evidence type="ECO:0000256" key="4">
    <source>
        <dbReference type="ARBA" id="ARBA00022989"/>
    </source>
</evidence>
<dbReference type="Proteomes" id="UP000586454">
    <property type="component" value="Unassembled WGS sequence"/>
</dbReference>
<keyword evidence="2" id="KW-1003">Cell membrane</keyword>
<keyword evidence="5 6" id="KW-0472">Membrane</keyword>
<evidence type="ECO:0000256" key="1">
    <source>
        <dbReference type="ARBA" id="ARBA00004141"/>
    </source>
</evidence>
<dbReference type="PANTHER" id="PTHR34857:SF2">
    <property type="entry name" value="SLL0384 PROTEIN"/>
    <property type="match status" value="1"/>
</dbReference>
<comment type="subcellular location">
    <subcellularLocation>
        <location evidence="1">Membrane</location>
        <topology evidence="1">Multi-pass membrane protein</topology>
    </subcellularLocation>
</comment>
<dbReference type="CDD" id="cd16914">
    <property type="entry name" value="EcfT"/>
    <property type="match status" value="1"/>
</dbReference>
<feature type="transmembrane region" description="Helical" evidence="6">
    <location>
        <begin position="247"/>
        <end position="266"/>
    </location>
</feature>
<keyword evidence="3 6" id="KW-0812">Transmembrane</keyword>
<keyword evidence="4 6" id="KW-1133">Transmembrane helix</keyword>
<dbReference type="PANTHER" id="PTHR34857">
    <property type="entry name" value="SLL0384 PROTEIN"/>
    <property type="match status" value="1"/>
</dbReference>
<evidence type="ECO:0000256" key="2">
    <source>
        <dbReference type="ARBA" id="ARBA00022475"/>
    </source>
</evidence>
<dbReference type="EMBL" id="CAIJCS010000019">
    <property type="protein sequence ID" value="CAC9932020.1"/>
    <property type="molecule type" value="Genomic_DNA"/>
</dbReference>
<name>A0A6V6Y4R9_9FIRM</name>
<evidence type="ECO:0000313" key="7">
    <source>
        <dbReference type="EMBL" id="CAC9932020.1"/>
    </source>
</evidence>
<evidence type="ECO:0000313" key="8">
    <source>
        <dbReference type="Proteomes" id="UP000586454"/>
    </source>
</evidence>
<evidence type="ECO:0000256" key="3">
    <source>
        <dbReference type="ARBA" id="ARBA00022692"/>
    </source>
</evidence>
<proteinExistence type="predicted"/>
<feature type="transmembrane region" description="Helical" evidence="6">
    <location>
        <begin position="26"/>
        <end position="59"/>
    </location>
</feature>
<feature type="transmembrane region" description="Helical" evidence="6">
    <location>
        <begin position="109"/>
        <end position="128"/>
    </location>
</feature>
<reference evidence="7 8" key="1">
    <citation type="submission" date="2020-06" db="EMBL/GenBank/DDBJ databases">
        <authorList>
            <person name="Criscuolo A."/>
        </authorList>
    </citation>
    <scope>NUCLEOTIDE SEQUENCE [LARGE SCALE GENOMIC DNA]</scope>
    <source>
        <strain evidence="7">1804121828</strain>
    </source>
</reference>
<evidence type="ECO:0000256" key="6">
    <source>
        <dbReference type="SAM" id="Phobius"/>
    </source>
</evidence>
<feature type="transmembrane region" description="Helical" evidence="6">
    <location>
        <begin position="149"/>
        <end position="167"/>
    </location>
</feature>
<keyword evidence="8" id="KW-1185">Reference proteome</keyword>
<accession>A0A6V6Y4R9</accession>
<dbReference type="AlphaFoldDB" id="A0A6V6Y4R9"/>
<sequence length="270" mass="30347">MLKDITIGQYFPAESPVHELDPRFKILIMMIFIASLFFINSFWPYLLIFVWLFLIIYAAKIPANMVIKGLKPLRLILIFTFLMNLFFIPGEEIFRLGILSISNEGLHQAVFMGIRLVLLVVGTSLLTLTTSPLALTEGIEKLLSPLKAVGFPAHAIAMMITIALRFIPTLIDETDKIMKAQMARGADFESGNVLNRAKNLVPLLVPLILNALRRAEELATAMESRCYRGDDHRTKLNPLVVTSQDKVYFAGNLIFLIVVCATRWMAVPLP</sequence>
<feature type="transmembrane region" description="Helical" evidence="6">
    <location>
        <begin position="71"/>
        <end position="89"/>
    </location>
</feature>
<dbReference type="InterPro" id="IPR051611">
    <property type="entry name" value="ECF_transporter_component"/>
</dbReference>
<dbReference type="GO" id="GO:0005886">
    <property type="term" value="C:plasma membrane"/>
    <property type="evidence" value="ECO:0007669"/>
    <property type="project" value="UniProtKB-ARBA"/>
</dbReference>
<comment type="caution">
    <text evidence="7">The sequence shown here is derived from an EMBL/GenBank/DDBJ whole genome shotgun (WGS) entry which is preliminary data.</text>
</comment>